<dbReference type="RefSeq" id="WP_089808267.1">
    <property type="nucleotide sequence ID" value="NZ_FOYT01000002.1"/>
</dbReference>
<keyword evidence="3" id="KW-1185">Reference proteome</keyword>
<dbReference type="AlphaFoldDB" id="A0A1I6HX33"/>
<evidence type="ECO:0000313" key="2">
    <source>
        <dbReference type="EMBL" id="SFR58977.1"/>
    </source>
</evidence>
<name>A0A1I6HX33_9EURY</name>
<protein>
    <submittedName>
        <fullName evidence="2">Uncharacterized protein</fullName>
    </submittedName>
</protein>
<gene>
    <name evidence="2" type="ORF">SAMN04487947_2606</name>
</gene>
<evidence type="ECO:0000256" key="1">
    <source>
        <dbReference type="SAM" id="MobiDB-lite"/>
    </source>
</evidence>
<dbReference type="EMBL" id="FOYT01000002">
    <property type="protein sequence ID" value="SFR58977.1"/>
    <property type="molecule type" value="Genomic_DNA"/>
</dbReference>
<dbReference type="Proteomes" id="UP000198531">
    <property type="component" value="Unassembled WGS sequence"/>
</dbReference>
<reference evidence="3" key="1">
    <citation type="submission" date="2016-10" db="EMBL/GenBank/DDBJ databases">
        <authorList>
            <person name="Varghese N."/>
            <person name="Submissions S."/>
        </authorList>
    </citation>
    <scope>NUCLEOTIDE SEQUENCE [LARGE SCALE GENOMIC DNA]</scope>
    <source>
        <strain evidence="3">CGMCC 1.7736</strain>
    </source>
</reference>
<feature type="region of interest" description="Disordered" evidence="1">
    <location>
        <begin position="98"/>
        <end position="124"/>
    </location>
</feature>
<proteinExistence type="predicted"/>
<dbReference type="OrthoDB" id="282564at2157"/>
<dbReference type="STRING" id="553469.SAMN04487947_2606"/>
<accession>A0A1I6HX33</accession>
<organism evidence="2 3">
    <name type="scientific">Halogeometricum rufum</name>
    <dbReference type="NCBI Taxonomy" id="553469"/>
    <lineage>
        <taxon>Archaea</taxon>
        <taxon>Methanobacteriati</taxon>
        <taxon>Methanobacteriota</taxon>
        <taxon>Stenosarchaea group</taxon>
        <taxon>Halobacteria</taxon>
        <taxon>Halobacteriales</taxon>
        <taxon>Haloferacaceae</taxon>
        <taxon>Halogeometricum</taxon>
    </lineage>
</organism>
<evidence type="ECO:0000313" key="3">
    <source>
        <dbReference type="Proteomes" id="UP000198531"/>
    </source>
</evidence>
<sequence>MNLETRVRELVGDGDAEAANQLIRAAISCGTDADYRFEDGRIRVSHPAYVGTHEVHRRPIGGVRIVSRGEYRFVGESGSVAVELEAVNSQAVQFGREHVSESALADAEGPSTTTDGRGELVPSR</sequence>